<sequence length="94" mass="10450">MDYRTSQKKCLTSKVPIRQIDIIYSEEALHVFPNTKEEVLKSSLAIDFHSIKPLSIVTIDFIGSIDIVHLISSTCLANSDKILVGQTMNASKSI</sequence>
<dbReference type="EMBL" id="BSXW01000080">
    <property type="protein sequence ID" value="GMF11592.1"/>
    <property type="molecule type" value="Genomic_DNA"/>
</dbReference>
<organism evidence="1 2">
    <name type="scientific">Phytophthora lilii</name>
    <dbReference type="NCBI Taxonomy" id="2077276"/>
    <lineage>
        <taxon>Eukaryota</taxon>
        <taxon>Sar</taxon>
        <taxon>Stramenopiles</taxon>
        <taxon>Oomycota</taxon>
        <taxon>Peronosporomycetes</taxon>
        <taxon>Peronosporales</taxon>
        <taxon>Peronosporaceae</taxon>
        <taxon>Phytophthora</taxon>
    </lineage>
</organism>
<evidence type="ECO:0000313" key="1">
    <source>
        <dbReference type="EMBL" id="GMF11592.1"/>
    </source>
</evidence>
<protein>
    <submittedName>
        <fullName evidence="1">Unnamed protein product</fullName>
    </submittedName>
</protein>
<name>A0A9W6WNS4_9STRA</name>
<gene>
    <name evidence="1" type="ORF">Plil01_000228000</name>
</gene>
<proteinExistence type="predicted"/>
<reference evidence="1" key="1">
    <citation type="submission" date="2023-04" db="EMBL/GenBank/DDBJ databases">
        <title>Phytophthora lilii NBRC 32176.</title>
        <authorList>
            <person name="Ichikawa N."/>
            <person name="Sato H."/>
            <person name="Tonouchi N."/>
        </authorList>
    </citation>
    <scope>NUCLEOTIDE SEQUENCE</scope>
    <source>
        <strain evidence="1">NBRC 32176</strain>
    </source>
</reference>
<dbReference type="AlphaFoldDB" id="A0A9W6WNS4"/>
<comment type="caution">
    <text evidence="1">The sequence shown here is derived from an EMBL/GenBank/DDBJ whole genome shotgun (WGS) entry which is preliminary data.</text>
</comment>
<keyword evidence="2" id="KW-1185">Reference proteome</keyword>
<evidence type="ECO:0000313" key="2">
    <source>
        <dbReference type="Proteomes" id="UP001165083"/>
    </source>
</evidence>
<dbReference type="Proteomes" id="UP001165083">
    <property type="component" value="Unassembled WGS sequence"/>
</dbReference>
<accession>A0A9W6WNS4</accession>